<protein>
    <recommendedName>
        <fullName evidence="4">C-type lectin domain-containing protein</fullName>
    </recommendedName>
</protein>
<organism evidence="2">
    <name type="scientific">Oppiella nova</name>
    <dbReference type="NCBI Taxonomy" id="334625"/>
    <lineage>
        <taxon>Eukaryota</taxon>
        <taxon>Metazoa</taxon>
        <taxon>Ecdysozoa</taxon>
        <taxon>Arthropoda</taxon>
        <taxon>Chelicerata</taxon>
        <taxon>Arachnida</taxon>
        <taxon>Acari</taxon>
        <taxon>Acariformes</taxon>
        <taxon>Sarcoptiformes</taxon>
        <taxon>Oribatida</taxon>
        <taxon>Brachypylina</taxon>
        <taxon>Oppioidea</taxon>
        <taxon>Oppiidae</taxon>
        <taxon>Oppiella</taxon>
    </lineage>
</organism>
<proteinExistence type="predicted"/>
<keyword evidence="3" id="KW-1185">Reference proteome</keyword>
<evidence type="ECO:0008006" key="4">
    <source>
        <dbReference type="Google" id="ProtNLM"/>
    </source>
</evidence>
<feature type="compositionally biased region" description="Low complexity" evidence="1">
    <location>
        <begin position="172"/>
        <end position="191"/>
    </location>
</feature>
<feature type="non-terminal residue" evidence="2">
    <location>
        <position position="395"/>
    </location>
</feature>
<sequence length="395" mass="44222">FQFIIPVHPYVPEVLSTCEDWKAVCQNAQYSQLDNYYCYGSSVFFYESTPVGWDESRQLCSQKFSAKYEADLVQLSNDKKEAAKEMMKRLYTTGIITVETIELATSGVCCMRKLTADAFGTDCQWLATGTPIENTKISSQDKCIIYTWFRKGGRHITYLPVRIQCSEKLAPPVTTSTPSDTTTVSGSSTTDISPDQTTTLSPADIDKVLQELEDKLSDPNITKTEILNCSGVLSDILTGGPLVTNSSLNRTLNIIDNLQQKVHNKIKDTDYLRKFTENIVQICSNVLDCDRAWDQINHNDVKSSFSSNILQYMQRSTFALGCTERTDTSHKPIKRNNIVVQTFTMDYNKTTTFQVQHMDSSITIPAGIPAQKPDENCNAGTAVGAVFDKLSRYLK</sequence>
<evidence type="ECO:0000313" key="2">
    <source>
        <dbReference type="EMBL" id="CAD7655550.1"/>
    </source>
</evidence>
<dbReference type="AlphaFoldDB" id="A0A7R9MAW8"/>
<name>A0A7R9MAW8_9ACAR</name>
<feature type="region of interest" description="Disordered" evidence="1">
    <location>
        <begin position="171"/>
        <end position="200"/>
    </location>
</feature>
<dbReference type="EMBL" id="OC924491">
    <property type="protein sequence ID" value="CAD7655550.1"/>
    <property type="molecule type" value="Genomic_DNA"/>
</dbReference>
<evidence type="ECO:0000256" key="1">
    <source>
        <dbReference type="SAM" id="MobiDB-lite"/>
    </source>
</evidence>
<gene>
    <name evidence="2" type="ORF">ONB1V03_LOCUS12193</name>
</gene>
<evidence type="ECO:0000313" key="3">
    <source>
        <dbReference type="Proteomes" id="UP000728032"/>
    </source>
</evidence>
<feature type="non-terminal residue" evidence="2">
    <location>
        <position position="1"/>
    </location>
</feature>
<dbReference type="OrthoDB" id="6437696at2759"/>
<reference evidence="2" key="1">
    <citation type="submission" date="2020-11" db="EMBL/GenBank/DDBJ databases">
        <authorList>
            <person name="Tran Van P."/>
        </authorList>
    </citation>
    <scope>NUCLEOTIDE SEQUENCE</scope>
</reference>
<accession>A0A7R9MAW8</accession>
<dbReference type="Proteomes" id="UP000728032">
    <property type="component" value="Unassembled WGS sequence"/>
</dbReference>
<dbReference type="EMBL" id="CAJPVJ010009666">
    <property type="protein sequence ID" value="CAG2172737.1"/>
    <property type="molecule type" value="Genomic_DNA"/>
</dbReference>